<accession>A0ABQ1ZWZ4</accession>
<keyword evidence="2" id="KW-0812">Transmembrane</keyword>
<evidence type="ECO:0000313" key="3">
    <source>
        <dbReference type="EMBL" id="GGH79559.1"/>
    </source>
</evidence>
<feature type="transmembrane region" description="Helical" evidence="2">
    <location>
        <begin position="26"/>
        <end position="45"/>
    </location>
</feature>
<feature type="region of interest" description="Disordered" evidence="1">
    <location>
        <begin position="1"/>
        <end position="20"/>
    </location>
</feature>
<organism evidence="3 4">
    <name type="scientific">Hymenobacter frigidus</name>
    <dbReference type="NCBI Taxonomy" id="1524095"/>
    <lineage>
        <taxon>Bacteria</taxon>
        <taxon>Pseudomonadati</taxon>
        <taxon>Bacteroidota</taxon>
        <taxon>Cytophagia</taxon>
        <taxon>Cytophagales</taxon>
        <taxon>Hymenobacteraceae</taxon>
        <taxon>Hymenobacter</taxon>
    </lineage>
</organism>
<evidence type="ECO:0008006" key="5">
    <source>
        <dbReference type="Google" id="ProtNLM"/>
    </source>
</evidence>
<dbReference type="EMBL" id="BMGY01000002">
    <property type="protein sequence ID" value="GGH79559.1"/>
    <property type="molecule type" value="Genomic_DNA"/>
</dbReference>
<gene>
    <name evidence="3" type="ORF">GCM10011495_03470</name>
</gene>
<name>A0ABQ1ZWZ4_9BACT</name>
<evidence type="ECO:0000313" key="4">
    <source>
        <dbReference type="Proteomes" id="UP000637774"/>
    </source>
</evidence>
<dbReference type="Proteomes" id="UP000637774">
    <property type="component" value="Unassembled WGS sequence"/>
</dbReference>
<dbReference type="RefSeq" id="WP_188560349.1">
    <property type="nucleotide sequence ID" value="NZ_BMGY01000002.1"/>
</dbReference>
<evidence type="ECO:0000256" key="1">
    <source>
        <dbReference type="SAM" id="MobiDB-lite"/>
    </source>
</evidence>
<evidence type="ECO:0000256" key="2">
    <source>
        <dbReference type="SAM" id="Phobius"/>
    </source>
</evidence>
<feature type="compositionally biased region" description="Pro residues" evidence="1">
    <location>
        <begin position="1"/>
        <end position="12"/>
    </location>
</feature>
<feature type="transmembrane region" description="Helical" evidence="2">
    <location>
        <begin position="57"/>
        <end position="76"/>
    </location>
</feature>
<keyword evidence="2" id="KW-1133">Transmembrane helix</keyword>
<protein>
    <recommendedName>
        <fullName evidence="5">DUF3311 domain-containing protein</fullName>
    </recommendedName>
</protein>
<keyword evidence="4" id="KW-1185">Reference proteome</keyword>
<keyword evidence="2" id="KW-0472">Membrane</keyword>
<reference evidence="4" key="1">
    <citation type="journal article" date="2019" name="Int. J. Syst. Evol. Microbiol.">
        <title>The Global Catalogue of Microorganisms (GCM) 10K type strain sequencing project: providing services to taxonomists for standard genome sequencing and annotation.</title>
        <authorList>
            <consortium name="The Broad Institute Genomics Platform"/>
            <consortium name="The Broad Institute Genome Sequencing Center for Infectious Disease"/>
            <person name="Wu L."/>
            <person name="Ma J."/>
        </authorList>
    </citation>
    <scope>NUCLEOTIDE SEQUENCE [LARGE SCALE GENOMIC DNA]</scope>
    <source>
        <strain evidence="4">CGMCC 1.14966</strain>
    </source>
</reference>
<sequence>MPTKPDFPVPPHPHPDRSESRRSQRLLFLAVLFGLLLNFPLLAVFDHDGRVGGVPVLYLYVLLTWILLVGLTGWLSRGSIKN</sequence>
<proteinExistence type="predicted"/>
<comment type="caution">
    <text evidence="3">The sequence shown here is derived from an EMBL/GenBank/DDBJ whole genome shotgun (WGS) entry which is preliminary data.</text>
</comment>